<feature type="region of interest" description="Disordered" evidence="3">
    <location>
        <begin position="23"/>
        <end position="55"/>
    </location>
</feature>
<evidence type="ECO:0008006" key="6">
    <source>
        <dbReference type="Google" id="ProtNLM"/>
    </source>
</evidence>
<feature type="chain" id="PRO_5029950182" description="Porin" evidence="2">
    <location>
        <begin position="21"/>
        <end position="498"/>
    </location>
</feature>
<dbReference type="AlphaFoldDB" id="A0A7I9VI97"/>
<dbReference type="RefSeq" id="WP_176063055.1">
    <property type="nucleotide sequence ID" value="NZ_BJTG01000002.1"/>
</dbReference>
<reference evidence="5" key="1">
    <citation type="journal article" date="2020" name="Appl. Environ. Microbiol.">
        <title>Diazotrophic Anaeromyxobacter Isolates from Soils.</title>
        <authorList>
            <person name="Masuda Y."/>
            <person name="Yamanaka H."/>
            <person name="Xu Z.X."/>
            <person name="Shiratori Y."/>
            <person name="Aono T."/>
            <person name="Amachi S."/>
            <person name="Senoo K."/>
            <person name="Itoh H."/>
        </authorList>
    </citation>
    <scope>NUCLEOTIDE SEQUENCE [LARGE SCALE GENOMIC DNA]</scope>
    <source>
        <strain evidence="5">R267</strain>
    </source>
</reference>
<feature type="compositionally biased region" description="Basic and acidic residues" evidence="3">
    <location>
        <begin position="27"/>
        <end position="36"/>
    </location>
</feature>
<keyword evidence="2" id="KW-0732">Signal</keyword>
<comment type="caution">
    <text evidence="4">The sequence shown here is derived from an EMBL/GenBank/DDBJ whole genome shotgun (WGS) entry which is preliminary data.</text>
</comment>
<proteinExistence type="inferred from homology"/>
<evidence type="ECO:0000256" key="3">
    <source>
        <dbReference type="SAM" id="MobiDB-lite"/>
    </source>
</evidence>
<feature type="signal peptide" evidence="2">
    <location>
        <begin position="1"/>
        <end position="20"/>
    </location>
</feature>
<gene>
    <name evidence="4" type="ORF">AMYX_07200</name>
</gene>
<name>A0A7I9VI97_9BACT</name>
<dbReference type="EMBL" id="BJTG01000002">
    <property type="protein sequence ID" value="GEJ55979.1"/>
    <property type="molecule type" value="Genomic_DNA"/>
</dbReference>
<dbReference type="Gene3D" id="2.40.160.180">
    <property type="entry name" value="Carbohydrate-selective porin OprB"/>
    <property type="match status" value="1"/>
</dbReference>
<dbReference type="GO" id="GO:0015288">
    <property type="term" value="F:porin activity"/>
    <property type="evidence" value="ECO:0007669"/>
    <property type="project" value="InterPro"/>
</dbReference>
<accession>A0A7I9VI97</accession>
<organism evidence="4 5">
    <name type="scientific">Anaeromyxobacter diazotrophicus</name>
    <dbReference type="NCBI Taxonomy" id="2590199"/>
    <lineage>
        <taxon>Bacteria</taxon>
        <taxon>Pseudomonadati</taxon>
        <taxon>Myxococcota</taxon>
        <taxon>Myxococcia</taxon>
        <taxon>Myxococcales</taxon>
        <taxon>Cystobacterineae</taxon>
        <taxon>Anaeromyxobacteraceae</taxon>
        <taxon>Anaeromyxobacter</taxon>
    </lineage>
</organism>
<evidence type="ECO:0000256" key="2">
    <source>
        <dbReference type="RuleBase" id="RU363072"/>
    </source>
</evidence>
<sequence>MDPRTRPLLLALSLCSLALAAGAPAARAEERAEERAAAPAPEAGGAPPPADAPPASEIALARSFTPFTPRPAPPPGEAAAPAEPPAWWSVGFQSTYVLQRKAGFQAPYTGPNSLTTAPETGYTLSATAFLGVRPWSGLELFFDPETIQSQDISHLSGLGGLSNGENQKSGGPIPTLYRARVFLRQTVDLGGEAATLEAGPNQFGGATRSRRLVVTAGNFSWGDVFDGNAFSHDPRTQFLNWALMSYGATDYPADVRGYTWGITVEYYQENWAFRAGRFAEPIESNGLALDAHVLDHYSDTVEIEHGHTVLGQPGKVRVLGIRNFTRMGSFRDALRYAAANGGAPDVASVRRDQAKYGLGVSFEQNVLPGVGLFGRLSFNDGRTETYSYAEIERAVAAGASVDGRYWRRPGDTLGFAWALDALSDDHRAYLGVGGLGFLIGDGRLDRYRPEQILEAYYSVNAFKGFWLTFDAQHIANPAYNADRGPVNVAGVRLHVEYP</sequence>
<evidence type="ECO:0000256" key="1">
    <source>
        <dbReference type="ARBA" id="ARBA00008769"/>
    </source>
</evidence>
<dbReference type="InterPro" id="IPR007049">
    <property type="entry name" value="Carb-sel_porin_OprB"/>
</dbReference>
<dbReference type="Proteomes" id="UP000503640">
    <property type="component" value="Unassembled WGS sequence"/>
</dbReference>
<dbReference type="Pfam" id="PF04966">
    <property type="entry name" value="OprB"/>
    <property type="match status" value="1"/>
</dbReference>
<dbReference type="GO" id="GO:0008643">
    <property type="term" value="P:carbohydrate transport"/>
    <property type="evidence" value="ECO:0007669"/>
    <property type="project" value="InterPro"/>
</dbReference>
<protein>
    <recommendedName>
        <fullName evidence="6">Porin</fullName>
    </recommendedName>
</protein>
<comment type="similarity">
    <text evidence="1 2">Belongs to the OprB family.</text>
</comment>
<evidence type="ECO:0000313" key="5">
    <source>
        <dbReference type="Proteomes" id="UP000503640"/>
    </source>
</evidence>
<keyword evidence="5" id="KW-1185">Reference proteome</keyword>
<dbReference type="InterPro" id="IPR038673">
    <property type="entry name" value="OprB_sf"/>
</dbReference>
<evidence type="ECO:0000313" key="4">
    <source>
        <dbReference type="EMBL" id="GEJ55979.1"/>
    </source>
</evidence>
<dbReference type="GO" id="GO:0016020">
    <property type="term" value="C:membrane"/>
    <property type="evidence" value="ECO:0007669"/>
    <property type="project" value="InterPro"/>
</dbReference>